<evidence type="ECO:0000256" key="1">
    <source>
        <dbReference type="ARBA" id="ARBA00005298"/>
    </source>
</evidence>
<reference evidence="4 5" key="1">
    <citation type="journal article" date="2016" name="Genome Biol. Evol.">
        <title>Gene Family Evolution Reflects Adaptation to Soil Environmental Stressors in the Genome of the Collembolan Orchesella cincta.</title>
        <authorList>
            <person name="Faddeeva-Vakhrusheva A."/>
            <person name="Derks M.F."/>
            <person name="Anvar S.Y."/>
            <person name="Agamennone V."/>
            <person name="Suring W."/>
            <person name="Smit S."/>
            <person name="van Straalen N.M."/>
            <person name="Roelofs D."/>
        </authorList>
    </citation>
    <scope>NUCLEOTIDE SEQUENCE [LARGE SCALE GENOMIC DNA]</scope>
    <source>
        <tissue evidence="4">Mixed pool</tissue>
    </source>
</reference>
<feature type="domain" description="Arrestin C-terminal-like" evidence="3">
    <location>
        <begin position="141"/>
        <end position="273"/>
    </location>
</feature>
<dbReference type="OrthoDB" id="2333384at2759"/>
<protein>
    <submittedName>
        <fullName evidence="4">Arrestin domain-containing protein 3</fullName>
    </submittedName>
</protein>
<dbReference type="Gene3D" id="2.60.40.640">
    <property type="match status" value="2"/>
</dbReference>
<proteinExistence type="inferred from homology"/>
<feature type="compositionally biased region" description="Low complexity" evidence="2">
    <location>
        <begin position="498"/>
        <end position="516"/>
    </location>
</feature>
<dbReference type="STRING" id="48709.A0A1D2N0F9"/>
<dbReference type="InterPro" id="IPR011021">
    <property type="entry name" value="Arrestin-like_N"/>
</dbReference>
<evidence type="ECO:0000313" key="4">
    <source>
        <dbReference type="EMBL" id="ODM98787.1"/>
    </source>
</evidence>
<dbReference type="Pfam" id="PF02752">
    <property type="entry name" value="Arrestin_C"/>
    <property type="match status" value="1"/>
</dbReference>
<dbReference type="SMART" id="SM01017">
    <property type="entry name" value="Arrestin_C"/>
    <property type="match status" value="1"/>
</dbReference>
<dbReference type="GO" id="GO:0015031">
    <property type="term" value="P:protein transport"/>
    <property type="evidence" value="ECO:0007669"/>
    <property type="project" value="TreeGrafter"/>
</dbReference>
<dbReference type="InterPro" id="IPR014752">
    <property type="entry name" value="Arrestin-like_C"/>
</dbReference>
<feature type="region of interest" description="Disordered" evidence="2">
    <location>
        <begin position="381"/>
        <end position="406"/>
    </location>
</feature>
<dbReference type="InterPro" id="IPR050357">
    <property type="entry name" value="Arrestin_domain-protein"/>
</dbReference>
<dbReference type="InterPro" id="IPR011022">
    <property type="entry name" value="Arrestin_C-like"/>
</dbReference>
<evidence type="ECO:0000313" key="5">
    <source>
        <dbReference type="Proteomes" id="UP000094527"/>
    </source>
</evidence>
<feature type="region of interest" description="Disordered" evidence="2">
    <location>
        <begin position="474"/>
        <end position="535"/>
    </location>
</feature>
<organism evidence="4 5">
    <name type="scientific">Orchesella cincta</name>
    <name type="common">Springtail</name>
    <name type="synonym">Podura cincta</name>
    <dbReference type="NCBI Taxonomy" id="48709"/>
    <lineage>
        <taxon>Eukaryota</taxon>
        <taxon>Metazoa</taxon>
        <taxon>Ecdysozoa</taxon>
        <taxon>Arthropoda</taxon>
        <taxon>Hexapoda</taxon>
        <taxon>Collembola</taxon>
        <taxon>Entomobryomorpha</taxon>
        <taxon>Entomobryoidea</taxon>
        <taxon>Orchesellidae</taxon>
        <taxon>Orchesellinae</taxon>
        <taxon>Orchesella</taxon>
    </lineage>
</organism>
<name>A0A1D2N0F9_ORCCI</name>
<comment type="caution">
    <text evidence="4">The sequence shown here is derived from an EMBL/GenBank/DDBJ whole genome shotgun (WGS) entry which is preliminary data.</text>
</comment>
<dbReference type="GO" id="GO:0005737">
    <property type="term" value="C:cytoplasm"/>
    <property type="evidence" value="ECO:0007669"/>
    <property type="project" value="TreeGrafter"/>
</dbReference>
<gene>
    <name evidence="4" type="ORF">Ocin01_07901</name>
</gene>
<dbReference type="AlphaFoldDB" id="A0A1D2N0F9"/>
<comment type="similarity">
    <text evidence="1">Belongs to the arrestin family.</text>
</comment>
<feature type="compositionally biased region" description="Low complexity" evidence="2">
    <location>
        <begin position="524"/>
        <end position="535"/>
    </location>
</feature>
<sequence>MSSLTMRFIGRSSKLLGDIEGTKRYKKEVYFDEKVDIFGHAEFPITQSTTNLDGSNTHLRVGETLYPFTFPLPPGLPSSFEWPDGNVLYFVEAKLTRASWKDKRVSSRLQVEGVYDLNLEPGVLNPVEIKRQKYVKHLLSKSGPYGFTFKCSRSGFVRGHSLPFSVEIRNLSKVDSRKLKVSLLQEVKLGDGKAVATLIEQMKGPKVTSGEVVTWEARLKVPGGIPPTNLGNVLSYPVVIPVLYFIHIQLSLRNCREEPICVKVPVTIGSIPIQRQRALSVPSLDGSSTTPAFTLSSNGHRMDCPMSQLILPSAAITTSQFSPHLVSVNTATSFTHTQLNRGQSLYPNHTISRSNRTPVQILGPVRQYEYYFEYDDSTASNRGATTRGESFFQRRRNQNNLPHTRNGRQIIPFATNYHLVNESPPPSYDEIFTRERLPPEATFSIIHPNANDNSHERIISSNSINNHDELAHRALSAQPSSSTEEDGDDSSSLVLPLSNDNNSSTSSSSSGGSTSCDSDDTSTNDEFASSSSSSGISASASCEELKHCHDLQNDLELRNGNGYMMMRNSICDYEDDDDVQGVKDYLYDDIRSVNTVICGSGSENEDDA</sequence>
<dbReference type="Pfam" id="PF00339">
    <property type="entry name" value="Arrestin_N"/>
    <property type="match status" value="1"/>
</dbReference>
<dbReference type="SUPFAM" id="SSF81296">
    <property type="entry name" value="E set domains"/>
    <property type="match status" value="2"/>
</dbReference>
<evidence type="ECO:0000256" key="2">
    <source>
        <dbReference type="SAM" id="MobiDB-lite"/>
    </source>
</evidence>
<accession>A0A1D2N0F9</accession>
<keyword evidence="5" id="KW-1185">Reference proteome</keyword>
<dbReference type="InterPro" id="IPR014756">
    <property type="entry name" value="Ig_E-set"/>
</dbReference>
<dbReference type="PANTHER" id="PTHR11188">
    <property type="entry name" value="ARRESTIN DOMAIN CONTAINING PROTEIN"/>
    <property type="match status" value="1"/>
</dbReference>
<evidence type="ECO:0000259" key="3">
    <source>
        <dbReference type="SMART" id="SM01017"/>
    </source>
</evidence>
<dbReference type="Proteomes" id="UP000094527">
    <property type="component" value="Unassembled WGS sequence"/>
</dbReference>
<dbReference type="PANTHER" id="PTHR11188:SF17">
    <property type="entry name" value="FI21816P1"/>
    <property type="match status" value="1"/>
</dbReference>
<dbReference type="EMBL" id="LJIJ01000322">
    <property type="protein sequence ID" value="ODM98787.1"/>
    <property type="molecule type" value="Genomic_DNA"/>
</dbReference>